<dbReference type="EMBL" id="JASCZI010091971">
    <property type="protein sequence ID" value="MED6151606.1"/>
    <property type="molecule type" value="Genomic_DNA"/>
</dbReference>
<name>A0ABU6TRZ4_9FABA</name>
<evidence type="ECO:0000313" key="2">
    <source>
        <dbReference type="Proteomes" id="UP001341840"/>
    </source>
</evidence>
<proteinExistence type="predicted"/>
<organism evidence="1 2">
    <name type="scientific">Stylosanthes scabra</name>
    <dbReference type="NCBI Taxonomy" id="79078"/>
    <lineage>
        <taxon>Eukaryota</taxon>
        <taxon>Viridiplantae</taxon>
        <taxon>Streptophyta</taxon>
        <taxon>Embryophyta</taxon>
        <taxon>Tracheophyta</taxon>
        <taxon>Spermatophyta</taxon>
        <taxon>Magnoliopsida</taxon>
        <taxon>eudicotyledons</taxon>
        <taxon>Gunneridae</taxon>
        <taxon>Pentapetalae</taxon>
        <taxon>rosids</taxon>
        <taxon>fabids</taxon>
        <taxon>Fabales</taxon>
        <taxon>Fabaceae</taxon>
        <taxon>Papilionoideae</taxon>
        <taxon>50 kb inversion clade</taxon>
        <taxon>dalbergioids sensu lato</taxon>
        <taxon>Dalbergieae</taxon>
        <taxon>Pterocarpus clade</taxon>
        <taxon>Stylosanthes</taxon>
    </lineage>
</organism>
<gene>
    <name evidence="1" type="ORF">PIB30_084034</name>
</gene>
<keyword evidence="2" id="KW-1185">Reference proteome</keyword>
<dbReference type="Proteomes" id="UP001341840">
    <property type="component" value="Unassembled WGS sequence"/>
</dbReference>
<comment type="caution">
    <text evidence="1">The sequence shown here is derived from an EMBL/GenBank/DDBJ whole genome shotgun (WGS) entry which is preliminary data.</text>
</comment>
<reference evidence="1 2" key="1">
    <citation type="journal article" date="2023" name="Plants (Basel)">
        <title>Bridging the Gap: Combining Genomics and Transcriptomics Approaches to Understand Stylosanthes scabra, an Orphan Legume from the Brazilian Caatinga.</title>
        <authorList>
            <person name="Ferreira-Neto J.R.C."/>
            <person name="da Silva M.D."/>
            <person name="Binneck E."/>
            <person name="de Melo N.F."/>
            <person name="da Silva R.H."/>
            <person name="de Melo A.L.T.M."/>
            <person name="Pandolfi V."/>
            <person name="Bustamante F.O."/>
            <person name="Brasileiro-Vidal A.C."/>
            <person name="Benko-Iseppon A.M."/>
        </authorList>
    </citation>
    <scope>NUCLEOTIDE SEQUENCE [LARGE SCALE GENOMIC DNA]</scope>
    <source>
        <tissue evidence="1">Leaves</tissue>
    </source>
</reference>
<sequence length="131" mass="14498">MSLNPAIFKNGLPRSTWGVHPFSPFVDLIMWKSAGITGSPILTRIFSAIPTTDIILASAIVNISFLFLRGLTDAPRPLSRPVRNSLILKTESIIVEESKPIVRLTAGFINKTGFLARNHEVIEEEEVKQSK</sequence>
<feature type="non-terminal residue" evidence="1">
    <location>
        <position position="131"/>
    </location>
</feature>
<evidence type="ECO:0000313" key="1">
    <source>
        <dbReference type="EMBL" id="MED6151606.1"/>
    </source>
</evidence>
<accession>A0ABU6TRZ4</accession>
<protein>
    <submittedName>
        <fullName evidence="1">Uncharacterized protein</fullName>
    </submittedName>
</protein>